<dbReference type="EMBL" id="SJPV01000004">
    <property type="protein sequence ID" value="TWU38456.1"/>
    <property type="molecule type" value="Genomic_DNA"/>
</dbReference>
<dbReference type="OrthoDB" id="9794330at2"/>
<dbReference type="Proteomes" id="UP000319143">
    <property type="component" value="Unassembled WGS sequence"/>
</dbReference>
<name>A0A5C6DTU1_9BACT</name>
<dbReference type="AlphaFoldDB" id="A0A5C6DTU1"/>
<dbReference type="InterPro" id="IPR036390">
    <property type="entry name" value="WH_DNA-bd_sf"/>
</dbReference>
<dbReference type="RefSeq" id="WP_146526762.1">
    <property type="nucleotide sequence ID" value="NZ_SJPV01000004.1"/>
</dbReference>
<sequence length="115" mass="12590">MNSEPAILSDDQMHRIAKAIADPQRFAILVCIAQEQEIACKSLVEEFSITQATISHHLKELVAAGLIRSRRQGQLAILSCRRDVCERFTEVLSEMLVAPGAVENDQADSAKTANG</sequence>
<evidence type="ECO:0000313" key="5">
    <source>
        <dbReference type="EMBL" id="TWU38456.1"/>
    </source>
</evidence>
<evidence type="ECO:0000259" key="4">
    <source>
        <dbReference type="PROSITE" id="PS50987"/>
    </source>
</evidence>
<evidence type="ECO:0000256" key="3">
    <source>
        <dbReference type="ARBA" id="ARBA00023163"/>
    </source>
</evidence>
<keyword evidence="6" id="KW-1185">Reference proteome</keyword>
<accession>A0A5C6DTU1</accession>
<dbReference type="InterPro" id="IPR011991">
    <property type="entry name" value="ArsR-like_HTH"/>
</dbReference>
<dbReference type="CDD" id="cd00090">
    <property type="entry name" value="HTH_ARSR"/>
    <property type="match status" value="1"/>
</dbReference>
<reference evidence="5 6" key="1">
    <citation type="submission" date="2019-02" db="EMBL/GenBank/DDBJ databases">
        <title>Deep-cultivation of Planctomycetes and their phenomic and genomic characterization uncovers novel biology.</title>
        <authorList>
            <person name="Wiegand S."/>
            <person name="Jogler M."/>
            <person name="Boedeker C."/>
            <person name="Pinto D."/>
            <person name="Vollmers J."/>
            <person name="Rivas-Marin E."/>
            <person name="Kohn T."/>
            <person name="Peeters S.H."/>
            <person name="Heuer A."/>
            <person name="Rast P."/>
            <person name="Oberbeckmann S."/>
            <person name="Bunk B."/>
            <person name="Jeske O."/>
            <person name="Meyerdierks A."/>
            <person name="Storesund J.E."/>
            <person name="Kallscheuer N."/>
            <person name="Luecker S."/>
            <person name="Lage O.M."/>
            <person name="Pohl T."/>
            <person name="Merkel B.J."/>
            <person name="Hornburger P."/>
            <person name="Mueller R.-W."/>
            <person name="Bruemmer F."/>
            <person name="Labrenz M."/>
            <person name="Spormann A.M."/>
            <person name="Op Den Camp H."/>
            <person name="Overmann J."/>
            <person name="Amann R."/>
            <person name="Jetten M.S.M."/>
            <person name="Mascher T."/>
            <person name="Medema M.H."/>
            <person name="Devos D.P."/>
            <person name="Kaster A.-K."/>
            <person name="Ovreas L."/>
            <person name="Rohde M."/>
            <person name="Galperin M.Y."/>
            <person name="Jogler C."/>
        </authorList>
    </citation>
    <scope>NUCLEOTIDE SEQUENCE [LARGE SCALE GENOMIC DNA]</scope>
    <source>
        <strain evidence="5 6">Poly41</strain>
    </source>
</reference>
<dbReference type="InterPro" id="IPR051081">
    <property type="entry name" value="HTH_MetalResp_TranReg"/>
</dbReference>
<dbReference type="SUPFAM" id="SSF46785">
    <property type="entry name" value="Winged helix' DNA-binding domain"/>
    <property type="match status" value="1"/>
</dbReference>
<dbReference type="Pfam" id="PF12840">
    <property type="entry name" value="HTH_20"/>
    <property type="match status" value="1"/>
</dbReference>
<dbReference type="GO" id="GO:0003700">
    <property type="term" value="F:DNA-binding transcription factor activity"/>
    <property type="evidence" value="ECO:0007669"/>
    <property type="project" value="InterPro"/>
</dbReference>
<dbReference type="PROSITE" id="PS50987">
    <property type="entry name" value="HTH_ARSR_2"/>
    <property type="match status" value="1"/>
</dbReference>
<keyword evidence="3" id="KW-0804">Transcription</keyword>
<dbReference type="Gene3D" id="1.10.10.10">
    <property type="entry name" value="Winged helix-like DNA-binding domain superfamily/Winged helix DNA-binding domain"/>
    <property type="match status" value="1"/>
</dbReference>
<protein>
    <submittedName>
        <fullName evidence="5">Cadmium resistance transcriptional regulatory protein CadC</fullName>
    </submittedName>
</protein>
<proteinExistence type="predicted"/>
<evidence type="ECO:0000256" key="1">
    <source>
        <dbReference type="ARBA" id="ARBA00023015"/>
    </source>
</evidence>
<gene>
    <name evidence="5" type="primary">cadC</name>
    <name evidence="5" type="ORF">Poly41_29320</name>
</gene>
<dbReference type="GO" id="GO:0003677">
    <property type="term" value="F:DNA binding"/>
    <property type="evidence" value="ECO:0007669"/>
    <property type="project" value="UniProtKB-KW"/>
</dbReference>
<dbReference type="SMART" id="SM00418">
    <property type="entry name" value="HTH_ARSR"/>
    <property type="match status" value="1"/>
</dbReference>
<keyword evidence="2" id="KW-0238">DNA-binding</keyword>
<keyword evidence="1" id="KW-0805">Transcription regulation</keyword>
<evidence type="ECO:0000313" key="6">
    <source>
        <dbReference type="Proteomes" id="UP000319143"/>
    </source>
</evidence>
<dbReference type="NCBIfam" id="NF033788">
    <property type="entry name" value="HTH_metalloreg"/>
    <property type="match status" value="1"/>
</dbReference>
<dbReference type="InterPro" id="IPR001845">
    <property type="entry name" value="HTH_ArsR_DNA-bd_dom"/>
</dbReference>
<comment type="caution">
    <text evidence="5">The sequence shown here is derived from an EMBL/GenBank/DDBJ whole genome shotgun (WGS) entry which is preliminary data.</text>
</comment>
<dbReference type="InterPro" id="IPR036388">
    <property type="entry name" value="WH-like_DNA-bd_sf"/>
</dbReference>
<feature type="domain" description="HTH arsR-type" evidence="4">
    <location>
        <begin position="5"/>
        <end position="103"/>
    </location>
</feature>
<dbReference type="PRINTS" id="PR00778">
    <property type="entry name" value="HTHARSR"/>
</dbReference>
<dbReference type="PANTHER" id="PTHR33154">
    <property type="entry name" value="TRANSCRIPTIONAL REGULATOR, ARSR FAMILY"/>
    <property type="match status" value="1"/>
</dbReference>
<evidence type="ECO:0000256" key="2">
    <source>
        <dbReference type="ARBA" id="ARBA00023125"/>
    </source>
</evidence>
<organism evidence="5 6">
    <name type="scientific">Novipirellula artificiosorum</name>
    <dbReference type="NCBI Taxonomy" id="2528016"/>
    <lineage>
        <taxon>Bacteria</taxon>
        <taxon>Pseudomonadati</taxon>
        <taxon>Planctomycetota</taxon>
        <taxon>Planctomycetia</taxon>
        <taxon>Pirellulales</taxon>
        <taxon>Pirellulaceae</taxon>
        <taxon>Novipirellula</taxon>
    </lineage>
</organism>
<dbReference type="PANTHER" id="PTHR33154:SF33">
    <property type="entry name" value="TRANSCRIPTIONAL REPRESSOR SDPR"/>
    <property type="match status" value="1"/>
</dbReference>